<sequence length="708" mass="82335">MINVDKLDKLYERYDFKKSNQYADAIVYTHTNGYFNNAEIVTLEEGIDVSDIIVRYQEAGFSCKNSYYTDIEEVHAQLFKGFFSVLRTRDKLKGEYYKYCQNQNIRLKFDYSYISCNYFFDGKEQTDSVVSKILSIINSNGPHLVILEAAAGYGKTCTAYELLKELVTSDSDGIPIFTELSRNRKAAVFKYVLLDEIDRLFHHLKSDLVTYEMAEGRIPVIIDGFDELISKSVDMDNKLHDKHSKSFDDMESMLDTIGDLLTHNTKIILTSRKSAIFNGDKFNNWVEGRENRFKVTRLILHEPNIKDWLGTEKIEILKYQNIPYESFGNPVLLAHLRNMSCDKFNNYCKDSEEVIKDYLIMLLEREKERQDIHFTVEEQLEIFIKLVYEMVELDITSEDRDFIKDIILVKNRNLINVLRSRYPQGLSQKAEDIASTLARHALLDRVGTSKNTNKIGFINDFIFGLLIGECICKLKNDWLIDYKYIDLACTAYSARSADEKVKLYLKLKPITLMLHSQEQIEIDIKLNNQLSSNHKDASFYSVTFKNFIFPDGFSFTGCTFSQCIFNKIEIRKSSFYSCIFIDCRFYDCTILNDTQEDRKLIFSNCFGDDISPLKTKDFVTSDDDYYYEKIVLQQFWQKGRANAQPNRAYRTLFAGVPTKQYYSVENAIESLRRKGILEKQGELVYLNYEYIGEVRNILSSGEGDINGK</sequence>
<dbReference type="AlphaFoldDB" id="A0A0L6JXU9"/>
<keyword evidence="3" id="KW-1185">Reference proteome</keyword>
<accession>A0A0L6JXU9</accession>
<proteinExistence type="predicted"/>
<dbReference type="InterPro" id="IPR027417">
    <property type="entry name" value="P-loop_NTPase"/>
</dbReference>
<dbReference type="eggNOG" id="COG5635">
    <property type="taxonomic scope" value="Bacteria"/>
</dbReference>
<comment type="caution">
    <text evidence="2">The sequence shown here is derived from an EMBL/GenBank/DDBJ whole genome shotgun (WGS) entry which is preliminary data.</text>
</comment>
<dbReference type="OrthoDB" id="67652at2"/>
<dbReference type="Gene3D" id="3.40.50.300">
    <property type="entry name" value="P-loop containing nucleotide triphosphate hydrolases"/>
    <property type="match status" value="1"/>
</dbReference>
<evidence type="ECO:0000313" key="3">
    <source>
        <dbReference type="Proteomes" id="UP000036923"/>
    </source>
</evidence>
<dbReference type="EMBL" id="LGTC01000001">
    <property type="protein sequence ID" value="KNY30584.1"/>
    <property type="molecule type" value="Genomic_DNA"/>
</dbReference>
<dbReference type="PATRIC" id="fig|398512.5.peg.6162"/>
<dbReference type="InterPro" id="IPR055007">
    <property type="entry name" value="NA-iREase2_dom"/>
</dbReference>
<feature type="domain" description="NACHT-associated inactive Restriction Endonuclease 2" evidence="1">
    <location>
        <begin position="6"/>
        <end position="120"/>
    </location>
</feature>
<evidence type="ECO:0000313" key="2">
    <source>
        <dbReference type="EMBL" id="KNY30584.1"/>
    </source>
</evidence>
<dbReference type="SUPFAM" id="SSF52540">
    <property type="entry name" value="P-loop containing nucleoside triphosphate hydrolases"/>
    <property type="match status" value="1"/>
</dbReference>
<dbReference type="Gene3D" id="2.160.20.80">
    <property type="entry name" value="E3 ubiquitin-protein ligase SopA"/>
    <property type="match status" value="1"/>
</dbReference>
<organism evidence="2 3">
    <name type="scientific">Pseudobacteroides cellulosolvens ATCC 35603 = DSM 2933</name>
    <dbReference type="NCBI Taxonomy" id="398512"/>
    <lineage>
        <taxon>Bacteria</taxon>
        <taxon>Bacillati</taxon>
        <taxon>Bacillota</taxon>
        <taxon>Clostridia</taxon>
        <taxon>Eubacteriales</taxon>
        <taxon>Oscillospiraceae</taxon>
        <taxon>Pseudobacteroides</taxon>
    </lineage>
</organism>
<dbReference type="STRING" id="398512.Bccel_5864"/>
<reference evidence="3" key="1">
    <citation type="submission" date="2015-07" db="EMBL/GenBank/DDBJ databases">
        <title>Near-Complete Genome Sequence of the Cellulolytic Bacterium Bacteroides (Pseudobacteroides) cellulosolvens ATCC 35603.</title>
        <authorList>
            <person name="Dassa B."/>
            <person name="Utturkar S.M."/>
            <person name="Klingeman D.M."/>
            <person name="Hurt R.A."/>
            <person name="Keller M."/>
            <person name="Xu J."/>
            <person name="Reddy Y.H.K."/>
            <person name="Borovok I."/>
            <person name="Grinberg I.R."/>
            <person name="Lamed R."/>
            <person name="Zhivin O."/>
            <person name="Bayer E.A."/>
            <person name="Brown S.D."/>
        </authorList>
    </citation>
    <scope>NUCLEOTIDE SEQUENCE [LARGE SCALE GENOMIC DNA]</scope>
    <source>
        <strain evidence="3">DSM 2933</strain>
    </source>
</reference>
<dbReference type="SUPFAM" id="SSF141571">
    <property type="entry name" value="Pentapeptide repeat-like"/>
    <property type="match status" value="1"/>
</dbReference>
<protein>
    <recommendedName>
        <fullName evidence="1">NACHT-associated inactive Restriction Endonuclease 2 domain-containing protein</fullName>
    </recommendedName>
</protein>
<dbReference type="RefSeq" id="WP_050754007.1">
    <property type="nucleotide sequence ID" value="NZ_JQKC01000082.1"/>
</dbReference>
<evidence type="ECO:0000259" key="1">
    <source>
        <dbReference type="Pfam" id="PF22723"/>
    </source>
</evidence>
<gene>
    <name evidence="2" type="ORF">Bccel_5864</name>
</gene>
<name>A0A0L6JXU9_9FIRM</name>
<dbReference type="Pfam" id="PF22723">
    <property type="entry name" value="NA-iREase2"/>
    <property type="match status" value="1"/>
</dbReference>
<dbReference type="Proteomes" id="UP000036923">
    <property type="component" value="Unassembled WGS sequence"/>
</dbReference>